<dbReference type="Pfam" id="PF00533">
    <property type="entry name" value="BRCT"/>
    <property type="match status" value="1"/>
</dbReference>
<evidence type="ECO:0000256" key="1">
    <source>
        <dbReference type="ARBA" id="ARBA00001946"/>
    </source>
</evidence>
<accession>A0A8C0XP91</accession>
<dbReference type="InterPro" id="IPR043519">
    <property type="entry name" value="NT_sf"/>
</dbReference>
<dbReference type="Gene3D" id="3.30.460.10">
    <property type="entry name" value="Beta Polymerase, domain 2"/>
    <property type="match status" value="1"/>
</dbReference>
<dbReference type="PANTHER" id="PTHR11276:SF21">
    <property type="entry name" value="DNA NUCLEOTIDYLEXOTRANSFERASE"/>
    <property type="match status" value="1"/>
</dbReference>
<dbReference type="SUPFAM" id="SSF52113">
    <property type="entry name" value="BRCT domain"/>
    <property type="match status" value="1"/>
</dbReference>
<evidence type="ECO:0000256" key="7">
    <source>
        <dbReference type="ARBA" id="ARBA00022842"/>
    </source>
</evidence>
<name>A0A8C0XP91_CASCN</name>
<evidence type="ECO:0000256" key="2">
    <source>
        <dbReference type="ARBA" id="ARBA00004123"/>
    </source>
</evidence>
<dbReference type="FunFam" id="1.10.150.20:FF:000010">
    <property type="entry name" value="DNA polymerase lambda"/>
    <property type="match status" value="1"/>
</dbReference>
<keyword evidence="7" id="KW-0460">Magnesium</keyword>
<comment type="subcellular location">
    <subcellularLocation>
        <location evidence="2">Nucleus</location>
    </subcellularLocation>
</comment>
<keyword evidence="6" id="KW-0479">Metal-binding</keyword>
<dbReference type="Gene3D" id="1.10.150.20">
    <property type="entry name" value="5' to 3' exonuclease, C-terminal subdomain"/>
    <property type="match status" value="1"/>
</dbReference>
<feature type="domain" description="BRCT" evidence="9">
    <location>
        <begin position="24"/>
        <end position="112"/>
    </location>
</feature>
<dbReference type="SMART" id="SM00292">
    <property type="entry name" value="BRCT"/>
    <property type="match status" value="1"/>
</dbReference>
<dbReference type="InterPro" id="IPR022312">
    <property type="entry name" value="DNA_pol_X"/>
</dbReference>
<dbReference type="SMART" id="SM00483">
    <property type="entry name" value="POLXc"/>
    <property type="match status" value="1"/>
</dbReference>
<dbReference type="PROSITE" id="PS50172">
    <property type="entry name" value="BRCT"/>
    <property type="match status" value="1"/>
</dbReference>
<sequence>MLRIHLGPRKKRPRQTSALVASTPHDIRFQGLVLFILEKKMGTTRRAFLTELARKKGFRVENDDSVTHIVAENNSGSDVLEWLQLQNIKASSQLELLDVSWLIECMRAGNPVQMTGKHQLVEIIEDGESSDVNAVLNDERYKSFKLFTSVFGVGLKTSERWFRMGFRTLNKIRSDKSLKFTRMQKAGFLYYEDLVSCVTRAEAEAVSMLVKEAVWAFLPNALVTITGGFRR</sequence>
<dbReference type="GO" id="GO:0005634">
    <property type="term" value="C:nucleus"/>
    <property type="evidence" value="ECO:0007669"/>
    <property type="project" value="UniProtKB-SubCell"/>
</dbReference>
<protein>
    <recommendedName>
        <fullName evidence="9">BRCT domain-containing protein</fullName>
    </recommendedName>
</protein>
<keyword evidence="5" id="KW-0548">Nucleotidyltransferase</keyword>
<evidence type="ECO:0000313" key="10">
    <source>
        <dbReference type="Ensembl" id="ENSCCNP00000032099.1"/>
    </source>
</evidence>
<dbReference type="PRINTS" id="PR00869">
    <property type="entry name" value="DNAPOLX"/>
</dbReference>
<dbReference type="InterPro" id="IPR002054">
    <property type="entry name" value="DNA-dir_DNA_pol_X"/>
</dbReference>
<dbReference type="GO" id="GO:0003912">
    <property type="term" value="F:DNA nucleotidylexotransferase activity"/>
    <property type="evidence" value="ECO:0007669"/>
    <property type="project" value="TreeGrafter"/>
</dbReference>
<comment type="similarity">
    <text evidence="3">Belongs to the DNA polymerase type-X family.</text>
</comment>
<dbReference type="AlphaFoldDB" id="A0A8C0XP91"/>
<evidence type="ECO:0000259" key="9">
    <source>
        <dbReference type="PROSITE" id="PS50172"/>
    </source>
</evidence>
<proteinExistence type="inferred from homology"/>
<dbReference type="Ensembl" id="ENSCCNT00000040326.1">
    <property type="protein sequence ID" value="ENSCCNP00000032099.1"/>
    <property type="gene ID" value="ENSCCNG00000030494.1"/>
</dbReference>
<dbReference type="GO" id="GO:0006303">
    <property type="term" value="P:double-strand break repair via nonhomologous end joining"/>
    <property type="evidence" value="ECO:0007669"/>
    <property type="project" value="TreeGrafter"/>
</dbReference>
<dbReference type="InterPro" id="IPR001357">
    <property type="entry name" value="BRCT_dom"/>
</dbReference>
<dbReference type="GO" id="GO:0046872">
    <property type="term" value="F:metal ion binding"/>
    <property type="evidence" value="ECO:0007669"/>
    <property type="project" value="UniProtKB-KW"/>
</dbReference>
<organism evidence="10">
    <name type="scientific">Castor canadensis</name>
    <name type="common">American beaver</name>
    <dbReference type="NCBI Taxonomy" id="51338"/>
    <lineage>
        <taxon>Eukaryota</taxon>
        <taxon>Metazoa</taxon>
        <taxon>Chordata</taxon>
        <taxon>Craniata</taxon>
        <taxon>Vertebrata</taxon>
        <taxon>Euteleostomi</taxon>
        <taxon>Mammalia</taxon>
        <taxon>Eutheria</taxon>
        <taxon>Euarchontoglires</taxon>
        <taxon>Glires</taxon>
        <taxon>Rodentia</taxon>
        <taxon>Castorimorpha</taxon>
        <taxon>Castoridae</taxon>
        <taxon>Castor</taxon>
    </lineage>
</organism>
<keyword evidence="4" id="KW-0808">Transferase</keyword>
<evidence type="ECO:0000256" key="8">
    <source>
        <dbReference type="ARBA" id="ARBA00023242"/>
    </source>
</evidence>
<dbReference type="FunFam" id="3.40.50.10190:FF:000041">
    <property type="entry name" value="DNA nucleotidylexotransferase"/>
    <property type="match status" value="1"/>
</dbReference>
<dbReference type="GO" id="GO:0003677">
    <property type="term" value="F:DNA binding"/>
    <property type="evidence" value="ECO:0007669"/>
    <property type="project" value="InterPro"/>
</dbReference>
<comment type="cofactor">
    <cofactor evidence="1">
        <name>Mg(2+)</name>
        <dbReference type="ChEBI" id="CHEBI:18420"/>
    </cofactor>
</comment>
<dbReference type="SUPFAM" id="SSF81585">
    <property type="entry name" value="PsbU/PolX domain-like"/>
    <property type="match status" value="1"/>
</dbReference>
<keyword evidence="8" id="KW-0539">Nucleus</keyword>
<evidence type="ECO:0000256" key="4">
    <source>
        <dbReference type="ARBA" id="ARBA00022679"/>
    </source>
</evidence>
<evidence type="ECO:0000256" key="3">
    <source>
        <dbReference type="ARBA" id="ARBA00008323"/>
    </source>
</evidence>
<evidence type="ECO:0000256" key="5">
    <source>
        <dbReference type="ARBA" id="ARBA00022695"/>
    </source>
</evidence>
<gene>
    <name evidence="10" type="primary">Dntt</name>
</gene>
<dbReference type="Pfam" id="PF10391">
    <property type="entry name" value="DNA_pol_lambd_f"/>
    <property type="match status" value="1"/>
</dbReference>
<dbReference type="InterPro" id="IPR001726">
    <property type="entry name" value="TdT/Mu"/>
</dbReference>
<dbReference type="PANTHER" id="PTHR11276">
    <property type="entry name" value="DNA POLYMERASE TYPE-X FAMILY MEMBER"/>
    <property type="match status" value="1"/>
</dbReference>
<dbReference type="InterPro" id="IPR018944">
    <property type="entry name" value="DNA_pol_lambd_fingers_domain"/>
</dbReference>
<dbReference type="GO" id="GO:0003887">
    <property type="term" value="F:DNA-directed DNA polymerase activity"/>
    <property type="evidence" value="ECO:0007669"/>
    <property type="project" value="InterPro"/>
</dbReference>
<dbReference type="InterPro" id="IPR036420">
    <property type="entry name" value="BRCT_dom_sf"/>
</dbReference>
<dbReference type="PRINTS" id="PR00871">
    <property type="entry name" value="DNAPOLXTDT"/>
</dbReference>
<reference evidence="10" key="1">
    <citation type="submission" date="2023-09" db="UniProtKB">
        <authorList>
            <consortium name="Ensembl"/>
        </authorList>
    </citation>
    <scope>IDENTIFICATION</scope>
</reference>
<dbReference type="Gene3D" id="3.40.50.10190">
    <property type="entry name" value="BRCT domain"/>
    <property type="match status" value="1"/>
</dbReference>
<evidence type="ECO:0000256" key="6">
    <source>
        <dbReference type="ARBA" id="ARBA00022723"/>
    </source>
</evidence>